<feature type="repeat" description="ANK" evidence="3">
    <location>
        <begin position="35"/>
        <end position="67"/>
    </location>
</feature>
<dbReference type="PANTHER" id="PTHR24198:SF165">
    <property type="entry name" value="ANKYRIN REPEAT-CONTAINING PROTEIN-RELATED"/>
    <property type="match status" value="1"/>
</dbReference>
<keyword evidence="2 3" id="KW-0040">ANK repeat</keyword>
<evidence type="ECO:0000313" key="4">
    <source>
        <dbReference type="EMBL" id="MDG3005127.1"/>
    </source>
</evidence>
<dbReference type="Pfam" id="PF12796">
    <property type="entry name" value="Ank_2"/>
    <property type="match status" value="2"/>
</dbReference>
<gene>
    <name evidence="4" type="ORF">PZE19_15165</name>
</gene>
<dbReference type="PANTHER" id="PTHR24198">
    <property type="entry name" value="ANKYRIN REPEAT AND PROTEIN KINASE DOMAIN-CONTAINING PROTEIN"/>
    <property type="match status" value="1"/>
</dbReference>
<evidence type="ECO:0000256" key="2">
    <source>
        <dbReference type="ARBA" id="ARBA00023043"/>
    </source>
</evidence>
<keyword evidence="1" id="KW-0677">Repeat</keyword>
<feature type="repeat" description="ANK" evidence="3">
    <location>
        <begin position="135"/>
        <end position="167"/>
    </location>
</feature>
<accession>A0ABT6FC35</accession>
<dbReference type="SMART" id="SM00248">
    <property type="entry name" value="ANK"/>
    <property type="match status" value="5"/>
</dbReference>
<evidence type="ECO:0000313" key="5">
    <source>
        <dbReference type="Proteomes" id="UP001216907"/>
    </source>
</evidence>
<dbReference type="EMBL" id="JARRAG010000002">
    <property type="protein sequence ID" value="MDG3005127.1"/>
    <property type="molecule type" value="Genomic_DNA"/>
</dbReference>
<evidence type="ECO:0000256" key="3">
    <source>
        <dbReference type="PROSITE-ProRule" id="PRU00023"/>
    </source>
</evidence>
<dbReference type="PROSITE" id="PS50088">
    <property type="entry name" value="ANK_REPEAT"/>
    <property type="match status" value="3"/>
</dbReference>
<dbReference type="SUPFAM" id="SSF48403">
    <property type="entry name" value="Ankyrin repeat"/>
    <property type="match status" value="1"/>
</dbReference>
<dbReference type="PROSITE" id="PS50297">
    <property type="entry name" value="ANK_REP_REGION"/>
    <property type="match status" value="2"/>
</dbReference>
<dbReference type="Proteomes" id="UP001216907">
    <property type="component" value="Unassembled WGS sequence"/>
</dbReference>
<feature type="repeat" description="ANK" evidence="3">
    <location>
        <begin position="168"/>
        <end position="200"/>
    </location>
</feature>
<evidence type="ECO:0000256" key="1">
    <source>
        <dbReference type="ARBA" id="ARBA00022737"/>
    </source>
</evidence>
<keyword evidence="5" id="KW-1185">Reference proteome</keyword>
<organism evidence="4 5">
    <name type="scientific">Paludisphaera mucosa</name>
    <dbReference type="NCBI Taxonomy" id="3030827"/>
    <lineage>
        <taxon>Bacteria</taxon>
        <taxon>Pseudomonadati</taxon>
        <taxon>Planctomycetota</taxon>
        <taxon>Planctomycetia</taxon>
        <taxon>Isosphaerales</taxon>
        <taxon>Isosphaeraceae</taxon>
        <taxon>Paludisphaera</taxon>
    </lineage>
</organism>
<dbReference type="PRINTS" id="PR01415">
    <property type="entry name" value="ANKYRIN"/>
</dbReference>
<proteinExistence type="predicted"/>
<dbReference type="Gene3D" id="1.25.40.20">
    <property type="entry name" value="Ankyrin repeat-containing domain"/>
    <property type="match status" value="2"/>
</dbReference>
<name>A0ABT6FC35_9BACT</name>
<dbReference type="InterPro" id="IPR002110">
    <property type="entry name" value="Ankyrin_rpt"/>
</dbReference>
<dbReference type="InterPro" id="IPR036770">
    <property type="entry name" value="Ankyrin_rpt-contain_sf"/>
</dbReference>
<reference evidence="4 5" key="1">
    <citation type="submission" date="2023-03" db="EMBL/GenBank/DDBJ databases">
        <title>Paludisphaera mucosa sp. nov. a novel planctomycete from northern fen.</title>
        <authorList>
            <person name="Ivanova A."/>
        </authorList>
    </citation>
    <scope>NUCLEOTIDE SEQUENCE [LARGE SCALE GENOMIC DNA]</scope>
    <source>
        <strain evidence="4 5">Pla2</strain>
    </source>
</reference>
<comment type="caution">
    <text evidence="4">The sequence shown here is derived from an EMBL/GenBank/DDBJ whole genome shotgun (WGS) entry which is preliminary data.</text>
</comment>
<dbReference type="RefSeq" id="WP_277861476.1">
    <property type="nucleotide sequence ID" value="NZ_JARRAG010000002.1"/>
</dbReference>
<protein>
    <submittedName>
        <fullName evidence="4">Ankyrin repeat domain-containing protein</fullName>
    </submittedName>
</protein>
<sequence length="233" mass="25052">MAEESIHDACGRGDVEAVRAMIAADPGVVDADDEHGWRPIFHAGLWRREAVVRLLIEAGADLAAHDGDAMHYAGEVPDNKSIVALLIQYGALDAHVRPADDLSRQFLAAVFLANAARVRSLLDRHPHLAAAADGRGDRPIHHAARNGDAEIVRLLMGRGADVDAMTTRGQSVLFCAGGHGHLGVVRILLDAGADRNARAVRDGKTLLEWLDQFPGDRRFAPIAEELRRRGAGA</sequence>